<evidence type="ECO:0000313" key="14">
    <source>
        <dbReference type="EMBL" id="MBD8892869.1"/>
    </source>
</evidence>
<evidence type="ECO:0000256" key="9">
    <source>
        <dbReference type="ARBA" id="ARBA00022840"/>
    </source>
</evidence>
<gene>
    <name evidence="14" type="ORF">IG616_15105</name>
</gene>
<evidence type="ECO:0000256" key="11">
    <source>
        <dbReference type="ARBA" id="ARBA00023136"/>
    </source>
</evidence>
<keyword evidence="4" id="KW-0597">Phosphoprotein</keyword>
<evidence type="ECO:0000256" key="5">
    <source>
        <dbReference type="ARBA" id="ARBA00022679"/>
    </source>
</evidence>
<keyword evidence="5" id="KW-0808">Transferase</keyword>
<keyword evidence="9" id="KW-0067">ATP-binding</keyword>
<evidence type="ECO:0000256" key="4">
    <source>
        <dbReference type="ARBA" id="ARBA00022553"/>
    </source>
</evidence>
<dbReference type="PANTHER" id="PTHR41523:SF8">
    <property type="entry name" value="ETHYLENE RESPONSE SENSOR PROTEIN"/>
    <property type="match status" value="1"/>
</dbReference>
<evidence type="ECO:0000256" key="3">
    <source>
        <dbReference type="ARBA" id="ARBA00012438"/>
    </source>
</evidence>
<dbReference type="InterPro" id="IPR006189">
    <property type="entry name" value="CHASE_dom"/>
</dbReference>
<dbReference type="Pfam" id="PF03924">
    <property type="entry name" value="CHASE"/>
    <property type="match status" value="1"/>
</dbReference>
<comment type="subcellular location">
    <subcellularLocation>
        <location evidence="2">Membrane</location>
    </subcellularLocation>
</comment>
<keyword evidence="7" id="KW-0547">Nucleotide-binding</keyword>
<evidence type="ECO:0000259" key="13">
    <source>
        <dbReference type="PROSITE" id="PS50839"/>
    </source>
</evidence>
<keyword evidence="11 12" id="KW-0472">Membrane</keyword>
<dbReference type="SMART" id="SM00911">
    <property type="entry name" value="HWE_HK"/>
    <property type="match status" value="1"/>
</dbReference>
<evidence type="ECO:0000256" key="10">
    <source>
        <dbReference type="ARBA" id="ARBA00022989"/>
    </source>
</evidence>
<dbReference type="PROSITE" id="PS50839">
    <property type="entry name" value="CHASE"/>
    <property type="match status" value="1"/>
</dbReference>
<sequence>MKKYMPMLAFVIVSAVGLAMTYLIFEAETSAENTRFASIATEAVDRIRQKADQNLSVIAATHSFLNTNGASVSRKEFQTFAMGLVVNSHVSGIQGIGYSQLIETGNEASAEQNLRRNYSFTGKIWPESDQPFRTPITLLEPQDARNQAAIGYDMFSDPIRRAAMEAAATTGKLQASAPVELVQEITDDKQTGFLAYMPLFTPSEMMQDKKSNGQYGSITGFVYAPFRAGDLHQAALARPTPVSVLVETIDTTDGGSQLLFRSHGYEDRLEAAENVLKETLDVAGRQWSVSVIEAFPASHTLLYWRTLILGTVSLLFAAALAVSIRAQMKTVAATHELNEVARKTIEEKDLMLQEMKHRIKNSIARILAMARQTSNSSENLEEFKTSFTARLQAMANAQDLLTRSKWESADLKTLLTQELEQVFGTESEQMEVGGPKIRLDERATHALGLVFHELATNAMKYSSIFEEGGSLSITWTTVQNGREPWLELNWVEISATAITQPSSKGFGSRLIDASIRGELRGNISHDFGQNGLKIRISLPLPGRKRKKGLAS</sequence>
<dbReference type="PANTHER" id="PTHR41523">
    <property type="entry name" value="TWO-COMPONENT SYSTEM SENSOR PROTEIN"/>
    <property type="match status" value="1"/>
</dbReference>
<dbReference type="EMBL" id="JACYXI010000009">
    <property type="protein sequence ID" value="MBD8892869.1"/>
    <property type="molecule type" value="Genomic_DNA"/>
</dbReference>
<proteinExistence type="predicted"/>
<comment type="caution">
    <text evidence="14">The sequence shown here is derived from an EMBL/GenBank/DDBJ whole genome shotgun (WGS) entry which is preliminary data.</text>
</comment>
<organism evidence="14 15">
    <name type="scientific">Roseibium litorale</name>
    <dbReference type="NCBI Taxonomy" id="2803841"/>
    <lineage>
        <taxon>Bacteria</taxon>
        <taxon>Pseudomonadati</taxon>
        <taxon>Pseudomonadota</taxon>
        <taxon>Alphaproteobacteria</taxon>
        <taxon>Hyphomicrobiales</taxon>
        <taxon>Stappiaceae</taxon>
        <taxon>Roseibium</taxon>
    </lineage>
</organism>
<dbReference type="SMART" id="SM01079">
    <property type="entry name" value="CHASE"/>
    <property type="match status" value="1"/>
</dbReference>
<dbReference type="InterPro" id="IPR036890">
    <property type="entry name" value="HATPase_C_sf"/>
</dbReference>
<dbReference type="InterPro" id="IPR042240">
    <property type="entry name" value="CHASE_sf"/>
</dbReference>
<evidence type="ECO:0000313" key="15">
    <source>
        <dbReference type="Proteomes" id="UP000632063"/>
    </source>
</evidence>
<keyword evidence="15" id="KW-1185">Reference proteome</keyword>
<evidence type="ECO:0000256" key="12">
    <source>
        <dbReference type="SAM" id="Phobius"/>
    </source>
</evidence>
<feature type="domain" description="CHASE" evidence="13">
    <location>
        <begin position="68"/>
        <end position="290"/>
    </location>
</feature>
<keyword evidence="10 12" id="KW-1133">Transmembrane helix</keyword>
<evidence type="ECO:0000256" key="6">
    <source>
        <dbReference type="ARBA" id="ARBA00022692"/>
    </source>
</evidence>
<evidence type="ECO:0000256" key="2">
    <source>
        <dbReference type="ARBA" id="ARBA00004370"/>
    </source>
</evidence>
<reference evidence="15" key="1">
    <citation type="submission" date="2020-09" db="EMBL/GenBank/DDBJ databases">
        <title>The genome sequence of strain Labrenzia suaedae 4C16A.</title>
        <authorList>
            <person name="Liu Y."/>
        </authorList>
    </citation>
    <scope>NUCLEOTIDE SEQUENCE [LARGE SCALE GENOMIC DNA]</scope>
    <source>
        <strain evidence="15">4C16A</strain>
    </source>
</reference>
<dbReference type="Pfam" id="PF07536">
    <property type="entry name" value="HWE_HK"/>
    <property type="match status" value="1"/>
</dbReference>
<dbReference type="InterPro" id="IPR011102">
    <property type="entry name" value="Sig_transdc_His_kinase_HWE"/>
</dbReference>
<dbReference type="Proteomes" id="UP000632063">
    <property type="component" value="Unassembled WGS sequence"/>
</dbReference>
<accession>A0ABR9CQC2</accession>
<dbReference type="RefSeq" id="WP_192148983.1">
    <property type="nucleotide sequence ID" value="NZ_JACYXI010000009.1"/>
</dbReference>
<dbReference type="Gene3D" id="3.30.450.350">
    <property type="entry name" value="CHASE domain"/>
    <property type="match status" value="1"/>
</dbReference>
<comment type="catalytic activity">
    <reaction evidence="1">
        <text>ATP + protein L-histidine = ADP + protein N-phospho-L-histidine.</text>
        <dbReference type="EC" id="2.7.13.3"/>
    </reaction>
</comment>
<dbReference type="EC" id="2.7.13.3" evidence="3"/>
<protein>
    <recommendedName>
        <fullName evidence="3">histidine kinase</fullName>
        <ecNumber evidence="3">2.7.13.3</ecNumber>
    </recommendedName>
</protein>
<dbReference type="Gene3D" id="3.30.565.10">
    <property type="entry name" value="Histidine kinase-like ATPase, C-terminal domain"/>
    <property type="match status" value="1"/>
</dbReference>
<keyword evidence="6 12" id="KW-0812">Transmembrane</keyword>
<feature type="transmembrane region" description="Helical" evidence="12">
    <location>
        <begin position="302"/>
        <end position="322"/>
    </location>
</feature>
<keyword evidence="8" id="KW-0418">Kinase</keyword>
<evidence type="ECO:0000256" key="1">
    <source>
        <dbReference type="ARBA" id="ARBA00000085"/>
    </source>
</evidence>
<name>A0ABR9CQC2_9HYPH</name>
<evidence type="ECO:0000256" key="7">
    <source>
        <dbReference type="ARBA" id="ARBA00022741"/>
    </source>
</evidence>
<reference evidence="14 15" key="2">
    <citation type="journal article" date="2021" name="Int. J. Syst. Evol. Microbiol.">
        <title>Roseibium litorale sp. nov., isolated from a tidal flat sediment and proposal for the reclassification of Labrenzia polysiphoniae as Roseibium polysiphoniae comb. nov.</title>
        <authorList>
            <person name="Liu Y."/>
            <person name="Pei T."/>
            <person name="Du J."/>
            <person name="Chao M."/>
            <person name="Deng M.R."/>
            <person name="Zhu H."/>
        </authorList>
    </citation>
    <scope>NUCLEOTIDE SEQUENCE [LARGE SCALE GENOMIC DNA]</scope>
    <source>
        <strain evidence="14 15">4C16A</strain>
    </source>
</reference>
<evidence type="ECO:0000256" key="8">
    <source>
        <dbReference type="ARBA" id="ARBA00022777"/>
    </source>
</evidence>